<dbReference type="Proteomes" id="UP000027178">
    <property type="component" value="Unassembled WGS sequence"/>
</dbReference>
<dbReference type="HOGENOM" id="CLU_2093561_0_0_11"/>
<reference evidence="2 3" key="1">
    <citation type="submission" date="2014-05" db="EMBL/GenBank/DDBJ databases">
        <title>Draft Genome Sequence of Kitasatospora cheerisanensis KCTC 2395.</title>
        <authorList>
            <person name="Nam D.H."/>
        </authorList>
    </citation>
    <scope>NUCLEOTIDE SEQUENCE [LARGE SCALE GENOMIC DNA]</scope>
    <source>
        <strain evidence="2 3">KCTC 2395</strain>
    </source>
</reference>
<gene>
    <name evidence="2" type="ORF">KCH_21900</name>
</gene>
<dbReference type="eggNOG" id="ENOG5032GWD">
    <property type="taxonomic scope" value="Bacteria"/>
</dbReference>
<protein>
    <recommendedName>
        <fullName evidence="1">Trypsin-co-occurring domain-containing protein</fullName>
    </recommendedName>
</protein>
<dbReference type="RefSeq" id="WP_167574026.1">
    <property type="nucleotide sequence ID" value="NZ_KK853997.1"/>
</dbReference>
<keyword evidence="3" id="KW-1185">Reference proteome</keyword>
<name>A0A066YXU7_9ACTN</name>
<dbReference type="InterPro" id="IPR045794">
    <property type="entry name" value="Trypco1"/>
</dbReference>
<comment type="caution">
    <text evidence="2">The sequence shown here is derived from an EMBL/GenBank/DDBJ whole genome shotgun (WGS) entry which is preliminary data.</text>
</comment>
<dbReference type="EMBL" id="JNBY01000073">
    <property type="protein sequence ID" value="KDN86373.1"/>
    <property type="molecule type" value="Genomic_DNA"/>
</dbReference>
<dbReference type="AlphaFoldDB" id="A0A066YXU7"/>
<dbReference type="Pfam" id="PF19493">
    <property type="entry name" value="Trypco1"/>
    <property type="match status" value="1"/>
</dbReference>
<accession>A0A066YXU7</accession>
<dbReference type="PATRIC" id="fig|1348663.4.peg.2118"/>
<sequence>MAHSAEHDTVEIVLDDGTVLHAAVRAGSQPTAGDAGAVSRAVTHSLGDVRRTVRAVGRWARETAREAGDPDSFEVEFGLTLGVKSGQLISVLAEASGEASLVVRLGWSRPDDRPAE</sequence>
<dbReference type="NCBIfam" id="NF041216">
    <property type="entry name" value="CU044_2847_fam"/>
    <property type="match status" value="1"/>
</dbReference>
<evidence type="ECO:0000259" key="1">
    <source>
        <dbReference type="Pfam" id="PF19493"/>
    </source>
</evidence>
<evidence type="ECO:0000313" key="3">
    <source>
        <dbReference type="Proteomes" id="UP000027178"/>
    </source>
</evidence>
<feature type="domain" description="Trypsin-co-occurring" evidence="1">
    <location>
        <begin position="14"/>
        <end position="109"/>
    </location>
</feature>
<proteinExistence type="predicted"/>
<organism evidence="2 3">
    <name type="scientific">Kitasatospora cheerisanensis KCTC 2395</name>
    <dbReference type="NCBI Taxonomy" id="1348663"/>
    <lineage>
        <taxon>Bacteria</taxon>
        <taxon>Bacillati</taxon>
        <taxon>Actinomycetota</taxon>
        <taxon>Actinomycetes</taxon>
        <taxon>Kitasatosporales</taxon>
        <taxon>Streptomycetaceae</taxon>
        <taxon>Kitasatospora</taxon>
    </lineage>
</organism>
<evidence type="ECO:0000313" key="2">
    <source>
        <dbReference type="EMBL" id="KDN86373.1"/>
    </source>
</evidence>